<dbReference type="Proteomes" id="UP001652640">
    <property type="component" value="Chromosome 23"/>
</dbReference>
<dbReference type="PANTHER" id="PTHR21580:SF19">
    <property type="entry name" value="OUTER DENSE FIBER PROTEIN 3B"/>
    <property type="match status" value="1"/>
</dbReference>
<feature type="region of interest" description="Disordered" evidence="1">
    <location>
        <begin position="94"/>
        <end position="141"/>
    </location>
</feature>
<organism evidence="2 3">
    <name type="scientific">Odocoileus virginianus</name>
    <name type="common">White-tailed deer</name>
    <dbReference type="NCBI Taxonomy" id="9874"/>
    <lineage>
        <taxon>Eukaryota</taxon>
        <taxon>Metazoa</taxon>
        <taxon>Chordata</taxon>
        <taxon>Craniata</taxon>
        <taxon>Vertebrata</taxon>
        <taxon>Euteleostomi</taxon>
        <taxon>Mammalia</taxon>
        <taxon>Eutheria</taxon>
        <taxon>Laurasiatheria</taxon>
        <taxon>Artiodactyla</taxon>
        <taxon>Ruminantia</taxon>
        <taxon>Pecora</taxon>
        <taxon>Cervidae</taxon>
        <taxon>Odocoileinae</taxon>
        <taxon>Odocoileus</taxon>
    </lineage>
</organism>
<dbReference type="RefSeq" id="XP_070309701.1">
    <property type="nucleotide sequence ID" value="XM_070453600.1"/>
</dbReference>
<reference evidence="3" key="2">
    <citation type="submission" date="2025-08" db="UniProtKB">
        <authorList>
            <consortium name="RefSeq"/>
        </authorList>
    </citation>
    <scope>IDENTIFICATION</scope>
    <source>
        <tissue evidence="3">Tongue muscle</tissue>
    </source>
</reference>
<name>A0ABM4H2A1_ODOVR</name>
<evidence type="ECO:0000313" key="2">
    <source>
        <dbReference type="Proteomes" id="UP001652640"/>
    </source>
</evidence>
<dbReference type="Pfam" id="PF07004">
    <property type="entry name" value="SHIPPO-rpt"/>
    <property type="match status" value="2"/>
</dbReference>
<feature type="compositionally biased region" description="Basic and acidic residues" evidence="1">
    <location>
        <begin position="413"/>
        <end position="423"/>
    </location>
</feature>
<dbReference type="InterPro" id="IPR010736">
    <property type="entry name" value="SHIPPO-rpt"/>
</dbReference>
<accession>A0ABM4H2A1</accession>
<sequence>MGSGSCALQRWGSRHPTLPSQPGGTVLRNPWEFHSLSAASKVGAHTYTPAKLILGLRGGRWPRSCPCPAPLWSQESCRLFLRTWGISAPLSRSRAHLEGTASASPEPGRRGRGRHLLPAGADGRKRSHRAMGSDAWVGPWRPHRPRGPIGALFSGPGPKYKLPPSTGYILHDPSRPRAPAFTFGARLPTQQTSCGPGPGHLVPARMTVRGLDSAPAYSIFGRPRHAAPFLTPGPGRYFPERAGNAAYPSAPRHTIAPRNWGLRLESQTPGEPKKAHPARAAGRTTASPQRPTLAGPRRPRDLHYALAPGPARSRQSVGADLLHLRPQRGGQLLRGPQQDPGALRLPRGEPWGLQAPGPPVLDAGADFALPRQHPESRPCSLQRGPGGLQFRVKGRRRGKGARVGIESRSGELGGREPKACRQH</sequence>
<protein>
    <submittedName>
        <fullName evidence="3">Ciliary microtubule associated protein 1B isoform X2</fullName>
    </submittedName>
</protein>
<feature type="compositionally biased region" description="Low complexity" evidence="1">
    <location>
        <begin position="328"/>
        <end position="341"/>
    </location>
</feature>
<keyword evidence="2" id="KW-1185">Reference proteome</keyword>
<feature type="region of interest" description="Disordered" evidence="1">
    <location>
        <begin position="1"/>
        <end position="23"/>
    </location>
</feature>
<gene>
    <name evidence="3" type="primary">CIMAP1B</name>
</gene>
<dbReference type="InterPro" id="IPR051291">
    <property type="entry name" value="CIMAP"/>
</dbReference>
<evidence type="ECO:0000313" key="3">
    <source>
        <dbReference type="RefSeq" id="XP_070309701.1"/>
    </source>
</evidence>
<feature type="region of interest" description="Disordered" evidence="1">
    <location>
        <begin position="264"/>
        <end position="316"/>
    </location>
</feature>
<reference evidence="2" key="1">
    <citation type="journal article" date="2022" name="J. Hered.">
        <title>A De Novo Chromosome-Level Genome Assembly of the White-Tailed Deer, Odocoileus Virginianus.</title>
        <authorList>
            <person name="London E.W."/>
            <person name="Roca A.L."/>
            <person name="Novakofski J.E."/>
            <person name="Mateus-Pinilla N.E."/>
        </authorList>
    </citation>
    <scope>NUCLEOTIDE SEQUENCE [LARGE SCALE GENOMIC DNA]</scope>
</reference>
<dbReference type="GeneID" id="110130179"/>
<proteinExistence type="predicted"/>
<evidence type="ECO:0000256" key="1">
    <source>
        <dbReference type="SAM" id="MobiDB-lite"/>
    </source>
</evidence>
<dbReference type="PANTHER" id="PTHR21580">
    <property type="entry name" value="SHIPPO-1-RELATED"/>
    <property type="match status" value="1"/>
</dbReference>
<feature type="region of interest" description="Disordered" evidence="1">
    <location>
        <begin position="328"/>
        <end position="423"/>
    </location>
</feature>